<evidence type="ECO:0000256" key="3">
    <source>
        <dbReference type="ARBA" id="ARBA00022475"/>
    </source>
</evidence>
<organism evidence="8 9">
    <name type="scientific">Sandaracinus amylolyticus</name>
    <dbReference type="NCBI Taxonomy" id="927083"/>
    <lineage>
        <taxon>Bacteria</taxon>
        <taxon>Pseudomonadati</taxon>
        <taxon>Myxococcota</taxon>
        <taxon>Polyangia</taxon>
        <taxon>Polyangiales</taxon>
        <taxon>Sandaracinaceae</taxon>
        <taxon>Sandaracinus</taxon>
    </lineage>
</organism>
<dbReference type="Pfam" id="PF00420">
    <property type="entry name" value="Oxidored_q2"/>
    <property type="match status" value="1"/>
</dbReference>
<evidence type="ECO:0000313" key="9">
    <source>
        <dbReference type="Proteomes" id="UP000034883"/>
    </source>
</evidence>
<keyword evidence="9" id="KW-1185">Reference proteome</keyword>
<evidence type="ECO:0000256" key="7">
    <source>
        <dbReference type="SAM" id="Phobius"/>
    </source>
</evidence>
<dbReference type="PANTHER" id="PTHR34583:SF2">
    <property type="entry name" value="ANTIPORTER SUBUNIT MNHC2-RELATED"/>
    <property type="match status" value="1"/>
</dbReference>
<dbReference type="KEGG" id="samy:DB32_005798"/>
<dbReference type="STRING" id="927083.DB32_005798"/>
<comment type="subcellular location">
    <subcellularLocation>
        <location evidence="1">Cell membrane</location>
        <topology evidence="1">Multi-pass membrane protein</topology>
    </subcellularLocation>
</comment>
<dbReference type="InterPro" id="IPR050601">
    <property type="entry name" value="CPA3_antiporter_subunitC"/>
</dbReference>
<evidence type="ECO:0000313" key="8">
    <source>
        <dbReference type="EMBL" id="AKF08649.1"/>
    </source>
</evidence>
<evidence type="ECO:0000256" key="4">
    <source>
        <dbReference type="ARBA" id="ARBA00022692"/>
    </source>
</evidence>
<keyword evidence="5 7" id="KW-1133">Transmembrane helix</keyword>
<dbReference type="Gene3D" id="1.10.287.3510">
    <property type="match status" value="1"/>
</dbReference>
<accession>A0A0F6SGG4</accession>
<dbReference type="InterPro" id="IPR039428">
    <property type="entry name" value="NUOK/Mnh_C1-like"/>
</dbReference>
<sequence length="116" mass="12090">MMHVLLAVVVGALYAAGIYMMLRRSMVKLLIGLSLLGHAANLLLFTAASPQHGPPPIVPQGADAPPAGVADPLPQALVLTAIVIGFGVVAFAIALVHRAHQTLGTDDPDRLRSTDR</sequence>
<name>A0A0F6SGG4_9BACT</name>
<protein>
    <submittedName>
        <fullName evidence="8">Na(+) H(+) antiporter subunit C</fullName>
    </submittedName>
</protein>
<dbReference type="EMBL" id="CP011125">
    <property type="protein sequence ID" value="AKF08649.1"/>
    <property type="molecule type" value="Genomic_DNA"/>
</dbReference>
<comment type="similarity">
    <text evidence="2">Belongs to the CPA3 antiporters (TC 2.A.63) subunit C family.</text>
</comment>
<keyword evidence="4 7" id="KW-0812">Transmembrane</keyword>
<evidence type="ECO:0000256" key="2">
    <source>
        <dbReference type="ARBA" id="ARBA00010388"/>
    </source>
</evidence>
<keyword evidence="3" id="KW-1003">Cell membrane</keyword>
<evidence type="ECO:0000256" key="1">
    <source>
        <dbReference type="ARBA" id="ARBA00004651"/>
    </source>
</evidence>
<feature type="transmembrane region" description="Helical" evidence="7">
    <location>
        <begin position="76"/>
        <end position="96"/>
    </location>
</feature>
<dbReference type="Proteomes" id="UP000034883">
    <property type="component" value="Chromosome"/>
</dbReference>
<dbReference type="PANTHER" id="PTHR34583">
    <property type="entry name" value="ANTIPORTER SUBUNIT MNHC2-RELATED"/>
    <property type="match status" value="1"/>
</dbReference>
<dbReference type="AlphaFoldDB" id="A0A0F6SGG4"/>
<evidence type="ECO:0000256" key="5">
    <source>
        <dbReference type="ARBA" id="ARBA00022989"/>
    </source>
</evidence>
<feature type="transmembrane region" description="Helical" evidence="7">
    <location>
        <begin position="6"/>
        <end position="22"/>
    </location>
</feature>
<reference evidence="8 9" key="1">
    <citation type="submission" date="2015-03" db="EMBL/GenBank/DDBJ databases">
        <title>Genome assembly of Sandaracinus amylolyticus DSM 53668.</title>
        <authorList>
            <person name="Sharma G."/>
            <person name="Subramanian S."/>
        </authorList>
    </citation>
    <scope>NUCLEOTIDE SEQUENCE [LARGE SCALE GENOMIC DNA]</scope>
    <source>
        <strain evidence="8 9">DSM 53668</strain>
    </source>
</reference>
<dbReference type="GO" id="GO:0005886">
    <property type="term" value="C:plasma membrane"/>
    <property type="evidence" value="ECO:0007669"/>
    <property type="project" value="UniProtKB-SubCell"/>
</dbReference>
<feature type="transmembrane region" description="Helical" evidence="7">
    <location>
        <begin position="29"/>
        <end position="48"/>
    </location>
</feature>
<evidence type="ECO:0000256" key="6">
    <source>
        <dbReference type="ARBA" id="ARBA00023136"/>
    </source>
</evidence>
<dbReference type="NCBIfam" id="NF009302">
    <property type="entry name" value="PRK12659.1"/>
    <property type="match status" value="1"/>
</dbReference>
<keyword evidence="6 7" id="KW-0472">Membrane</keyword>
<proteinExistence type="inferred from homology"/>
<gene>
    <name evidence="8" type="ORF">DB32_005798</name>
</gene>